<dbReference type="Pfam" id="PF00078">
    <property type="entry name" value="RVT_1"/>
    <property type="match status" value="1"/>
</dbReference>
<dbReference type="GO" id="GO:0003964">
    <property type="term" value="F:RNA-directed DNA polymerase activity"/>
    <property type="evidence" value="ECO:0007669"/>
    <property type="project" value="UniProtKB-KW"/>
</dbReference>
<organism evidence="2 3">
    <name type="scientific">Actinomadura alba</name>
    <dbReference type="NCBI Taxonomy" id="406431"/>
    <lineage>
        <taxon>Bacteria</taxon>
        <taxon>Bacillati</taxon>
        <taxon>Actinomycetota</taxon>
        <taxon>Actinomycetes</taxon>
        <taxon>Streptosporangiales</taxon>
        <taxon>Thermomonosporaceae</taxon>
        <taxon>Actinomadura</taxon>
    </lineage>
</organism>
<keyword evidence="3" id="KW-1185">Reference proteome</keyword>
<dbReference type="InterPro" id="IPR013597">
    <property type="entry name" value="Mat_intron_G2"/>
</dbReference>
<dbReference type="InterPro" id="IPR030931">
    <property type="entry name" value="Group_II_RT_mat"/>
</dbReference>
<reference evidence="2 3" key="1">
    <citation type="submission" date="2020-06" db="EMBL/GenBank/DDBJ databases">
        <title>Actinomadura xiongansis sp. nov., isolated from soil of Baiyangdian.</title>
        <authorList>
            <person name="Zhang X."/>
        </authorList>
    </citation>
    <scope>NUCLEOTIDE SEQUENCE [LARGE SCALE GENOMIC DNA]</scope>
    <source>
        <strain evidence="2 3">HBUM206468</strain>
    </source>
</reference>
<dbReference type="EMBL" id="JABVEC010000081">
    <property type="protein sequence ID" value="MBC6471391.1"/>
    <property type="molecule type" value="Genomic_DNA"/>
</dbReference>
<dbReference type="Pfam" id="PF08388">
    <property type="entry name" value="GIIM"/>
    <property type="match status" value="1"/>
</dbReference>
<dbReference type="InterPro" id="IPR043502">
    <property type="entry name" value="DNA/RNA_pol_sf"/>
</dbReference>
<evidence type="ECO:0000313" key="2">
    <source>
        <dbReference type="EMBL" id="MBC6471391.1"/>
    </source>
</evidence>
<feature type="domain" description="Reverse transcriptase" evidence="1">
    <location>
        <begin position="95"/>
        <end position="342"/>
    </location>
</feature>
<dbReference type="CDD" id="cd01651">
    <property type="entry name" value="RT_G2_intron"/>
    <property type="match status" value="1"/>
</dbReference>
<keyword evidence="2" id="KW-0808">Transferase</keyword>
<comment type="caution">
    <text evidence="2">The sequence shown here is derived from an EMBL/GenBank/DDBJ whole genome shotgun (WGS) entry which is preliminary data.</text>
</comment>
<dbReference type="RefSeq" id="WP_222723270.1">
    <property type="nucleotide sequence ID" value="NZ_JABVEC010000081.1"/>
</dbReference>
<proteinExistence type="predicted"/>
<dbReference type="NCBIfam" id="TIGR04416">
    <property type="entry name" value="group_II_RT_mat"/>
    <property type="match status" value="1"/>
</dbReference>
<keyword evidence="2" id="KW-0695">RNA-directed DNA polymerase</keyword>
<dbReference type="PANTHER" id="PTHR34047">
    <property type="entry name" value="NUCLEAR INTRON MATURASE 1, MITOCHONDRIAL-RELATED"/>
    <property type="match status" value="1"/>
</dbReference>
<dbReference type="InterPro" id="IPR051083">
    <property type="entry name" value="GrpII_Intron_Splice-Mob/Def"/>
</dbReference>
<dbReference type="PROSITE" id="PS50878">
    <property type="entry name" value="RT_POL"/>
    <property type="match status" value="1"/>
</dbReference>
<keyword evidence="2" id="KW-0548">Nucleotidyltransferase</keyword>
<dbReference type="SUPFAM" id="SSF56672">
    <property type="entry name" value="DNA/RNA polymerases"/>
    <property type="match status" value="1"/>
</dbReference>
<sequence length="488" mass="56221">MPEDTPVNIGVMVAMPFTAGQRVLGIQTKLHRWAAADAGRRFDDLFNLVVDPAFMAVAWERVRENKGARTAGIDKRTVRSIEASAGGVEGFLEELRSQIKARTWRPLPVRQRRIPKANGKLRSLGIPTVADRVVQACLKLVLEPIFETDFSSSSYGFRPGRRAQDAVEDIRLHAHLGYEWVFEGDIAACFDEISHHAVMERVRERIGDKRVLALVKAFLKAGVMEETGERKDPSSGAPQGGILSPLLANIALSALDEHFEREWNRHGAEWNRRRYRQRGGATYRLVRYADDFVVLVYGSREHAAALWGDIEKILDTVGLRLAVEKTQVRHLDEGFDFLGFRIQRHRQWGSDRWLVYSYPSKKAEAAIRRKVKEVTKYQTVGQSAHDMFRRIGQMVRGWCLYFRHGASKTSFLALGNYVWHRVWTWLRNKHPGRHWKWIRRKYYPQRGLPEIDGIRIYSPAKMAIKRHQYRGHKIPTPWSRQLAREAAV</sequence>
<dbReference type="PANTHER" id="PTHR34047:SF8">
    <property type="entry name" value="PROTEIN YKFC"/>
    <property type="match status" value="1"/>
</dbReference>
<protein>
    <submittedName>
        <fullName evidence="2">Group II intron reverse transcriptase/maturase</fullName>
        <ecNumber evidence="2">2.7.7.49</ecNumber>
    </submittedName>
</protein>
<evidence type="ECO:0000313" key="3">
    <source>
        <dbReference type="Proteomes" id="UP000805614"/>
    </source>
</evidence>
<dbReference type="Proteomes" id="UP000805614">
    <property type="component" value="Unassembled WGS sequence"/>
</dbReference>
<dbReference type="InterPro" id="IPR000477">
    <property type="entry name" value="RT_dom"/>
</dbReference>
<evidence type="ECO:0000259" key="1">
    <source>
        <dbReference type="PROSITE" id="PS50878"/>
    </source>
</evidence>
<gene>
    <name evidence="2" type="primary">ltrA</name>
    <name evidence="2" type="ORF">HKK74_38825</name>
</gene>
<name>A0ABR7M2R8_9ACTN</name>
<accession>A0ABR7M2R8</accession>
<dbReference type="EC" id="2.7.7.49" evidence="2"/>